<keyword evidence="2" id="KW-1185">Reference proteome</keyword>
<accession>A0ABW3SDC9</accession>
<dbReference type="CDD" id="cd00448">
    <property type="entry name" value="YjgF_YER057c_UK114_family"/>
    <property type="match status" value="1"/>
</dbReference>
<dbReference type="RefSeq" id="WP_240269766.1">
    <property type="nucleotide sequence ID" value="NZ_JAKSXN010000031.1"/>
</dbReference>
<comment type="caution">
    <text evidence="1">The sequence shown here is derived from an EMBL/GenBank/DDBJ whole genome shotgun (WGS) entry which is preliminary data.</text>
</comment>
<organism evidence="1 2">
    <name type="scientific">Paenibacillus timonensis</name>
    <dbReference type="NCBI Taxonomy" id="225915"/>
    <lineage>
        <taxon>Bacteria</taxon>
        <taxon>Bacillati</taxon>
        <taxon>Bacillota</taxon>
        <taxon>Bacilli</taxon>
        <taxon>Bacillales</taxon>
        <taxon>Paenibacillaceae</taxon>
        <taxon>Paenibacillus</taxon>
    </lineage>
</organism>
<protein>
    <submittedName>
        <fullName evidence="1">RidA family protein</fullName>
        <ecNumber evidence="1">3.5.-.-</ecNumber>
    </submittedName>
</protein>
<evidence type="ECO:0000313" key="2">
    <source>
        <dbReference type="Proteomes" id="UP001597211"/>
    </source>
</evidence>
<dbReference type="Gene3D" id="3.30.1330.40">
    <property type="entry name" value="RutC-like"/>
    <property type="match status" value="1"/>
</dbReference>
<dbReference type="Pfam" id="PF01042">
    <property type="entry name" value="Ribonuc_L-PSP"/>
    <property type="match status" value="1"/>
</dbReference>
<keyword evidence="1" id="KW-0378">Hydrolase</keyword>
<dbReference type="GO" id="GO:0016787">
    <property type="term" value="F:hydrolase activity"/>
    <property type="evidence" value="ECO:0007669"/>
    <property type="project" value="UniProtKB-KW"/>
</dbReference>
<dbReference type="PANTHER" id="PTHR47328:SF1">
    <property type="entry name" value="RUTC FAMILY PROTEIN YOAB"/>
    <property type="match status" value="1"/>
</dbReference>
<name>A0ABW3SDC9_9BACL</name>
<reference evidence="2" key="1">
    <citation type="journal article" date="2019" name="Int. J. Syst. Evol. Microbiol.">
        <title>The Global Catalogue of Microorganisms (GCM) 10K type strain sequencing project: providing services to taxonomists for standard genome sequencing and annotation.</title>
        <authorList>
            <consortium name="The Broad Institute Genomics Platform"/>
            <consortium name="The Broad Institute Genome Sequencing Center for Infectious Disease"/>
            <person name="Wu L."/>
            <person name="Ma J."/>
        </authorList>
    </citation>
    <scope>NUCLEOTIDE SEQUENCE [LARGE SCALE GENOMIC DNA]</scope>
    <source>
        <strain evidence="2">CCUG 48216</strain>
    </source>
</reference>
<evidence type="ECO:0000313" key="1">
    <source>
        <dbReference type="EMBL" id="MFD1182669.1"/>
    </source>
</evidence>
<dbReference type="EC" id="3.5.-.-" evidence="1"/>
<dbReference type="InterPro" id="IPR035709">
    <property type="entry name" value="YoaB-like"/>
</dbReference>
<dbReference type="InterPro" id="IPR035959">
    <property type="entry name" value="RutC-like_sf"/>
</dbReference>
<proteinExistence type="predicted"/>
<dbReference type="EMBL" id="JBHTKZ010000029">
    <property type="protein sequence ID" value="MFD1182669.1"/>
    <property type="molecule type" value="Genomic_DNA"/>
</dbReference>
<sequence length="115" mass="12934">MITRVPTPFSYSSAVSAGDYVFLGLHRGFGDGFTAQIHDAFSQLKTTLSTCGCPLERLVKVNVYLKHIQDLPEMEKVFFEYFEQNQCPARMTSTTEFFDGDCLLMIDGIAYRGAE</sequence>
<dbReference type="SUPFAM" id="SSF55298">
    <property type="entry name" value="YjgF-like"/>
    <property type="match status" value="1"/>
</dbReference>
<dbReference type="Proteomes" id="UP001597211">
    <property type="component" value="Unassembled WGS sequence"/>
</dbReference>
<gene>
    <name evidence="1" type="ORF">ACFQ2Z_15020</name>
</gene>
<dbReference type="PANTHER" id="PTHR47328">
    <property type="match status" value="1"/>
</dbReference>
<dbReference type="InterPro" id="IPR006175">
    <property type="entry name" value="YjgF/YER057c/UK114"/>
</dbReference>